<keyword evidence="1 2" id="KW-0238">DNA-binding</keyword>
<dbReference type="SMART" id="SM00862">
    <property type="entry name" value="Trans_reg_C"/>
    <property type="match status" value="1"/>
</dbReference>
<dbReference type="STRING" id="318161.Sden_3750"/>
<accession>Q12HQ3</accession>
<dbReference type="PROSITE" id="PS51755">
    <property type="entry name" value="OMPR_PHOB"/>
    <property type="match status" value="1"/>
</dbReference>
<dbReference type="GO" id="GO:0006355">
    <property type="term" value="P:regulation of DNA-templated transcription"/>
    <property type="evidence" value="ECO:0007669"/>
    <property type="project" value="InterPro"/>
</dbReference>
<organism evidence="4 5">
    <name type="scientific">Shewanella denitrificans (strain OS217 / ATCC BAA-1090 / DSM 15013)</name>
    <dbReference type="NCBI Taxonomy" id="318161"/>
    <lineage>
        <taxon>Bacteria</taxon>
        <taxon>Pseudomonadati</taxon>
        <taxon>Pseudomonadota</taxon>
        <taxon>Gammaproteobacteria</taxon>
        <taxon>Alteromonadales</taxon>
        <taxon>Shewanellaceae</taxon>
        <taxon>Shewanella</taxon>
    </lineage>
</organism>
<dbReference type="Pfam" id="PF00486">
    <property type="entry name" value="Trans_reg_C"/>
    <property type="match status" value="1"/>
</dbReference>
<reference evidence="4 5" key="1">
    <citation type="submission" date="2006-03" db="EMBL/GenBank/DDBJ databases">
        <title>Complete sequence of Shewanella denitrificans OS217.</title>
        <authorList>
            <consortium name="US DOE Joint Genome Institute"/>
            <person name="Copeland A."/>
            <person name="Lucas S."/>
            <person name="Lapidus A."/>
            <person name="Barry K."/>
            <person name="Detter J.C."/>
            <person name="Glavina del Rio T."/>
            <person name="Hammon N."/>
            <person name="Israni S."/>
            <person name="Dalin E."/>
            <person name="Tice H."/>
            <person name="Pitluck S."/>
            <person name="Brettin T."/>
            <person name="Bruce D."/>
            <person name="Han C."/>
            <person name="Tapia R."/>
            <person name="Gilna P."/>
            <person name="Kiss H."/>
            <person name="Schmutz J."/>
            <person name="Larimer F."/>
            <person name="Land M."/>
            <person name="Hauser L."/>
            <person name="Kyrpides N."/>
            <person name="Lykidis A."/>
            <person name="Richardson P."/>
        </authorList>
    </citation>
    <scope>NUCLEOTIDE SEQUENCE [LARGE SCALE GENOMIC DNA]</scope>
    <source>
        <strain evidence="5">OS217 / ATCC BAA-1090 / DSM 15013</strain>
    </source>
</reference>
<dbReference type="SUPFAM" id="SSF46894">
    <property type="entry name" value="C-terminal effector domain of the bipartite response regulators"/>
    <property type="match status" value="1"/>
</dbReference>
<gene>
    <name evidence="4" type="ordered locus">Sden_3750</name>
</gene>
<dbReference type="GO" id="GO:0003677">
    <property type="term" value="F:DNA binding"/>
    <property type="evidence" value="ECO:0007669"/>
    <property type="project" value="UniProtKB-UniRule"/>
</dbReference>
<evidence type="ECO:0000313" key="5">
    <source>
        <dbReference type="Proteomes" id="UP000001982"/>
    </source>
</evidence>
<feature type="DNA-binding region" description="OmpR/PhoB-type" evidence="2">
    <location>
        <begin position="1"/>
        <end position="69"/>
    </location>
</feature>
<evidence type="ECO:0000256" key="2">
    <source>
        <dbReference type="PROSITE-ProRule" id="PRU01091"/>
    </source>
</evidence>
<dbReference type="KEGG" id="sdn:Sden_3750"/>
<keyword evidence="5" id="KW-1185">Reference proteome</keyword>
<evidence type="ECO:0000313" key="4">
    <source>
        <dbReference type="EMBL" id="ABE57023.1"/>
    </source>
</evidence>
<protein>
    <submittedName>
        <fullName evidence="4">Transcriptional regulatory protein-like protein</fullName>
    </submittedName>
</protein>
<dbReference type="HOGENOM" id="CLU_367563_0_0_6"/>
<evidence type="ECO:0000259" key="3">
    <source>
        <dbReference type="PROSITE" id="PS51755"/>
    </source>
</evidence>
<dbReference type="eggNOG" id="COG3710">
    <property type="taxonomic scope" value="Bacteria"/>
</dbReference>
<dbReference type="InterPro" id="IPR011044">
    <property type="entry name" value="Quino_amine_DH_bsu"/>
</dbReference>
<dbReference type="GO" id="GO:0000160">
    <property type="term" value="P:phosphorelay signal transduction system"/>
    <property type="evidence" value="ECO:0007669"/>
    <property type="project" value="InterPro"/>
</dbReference>
<dbReference type="Gene3D" id="1.10.10.10">
    <property type="entry name" value="Winged helix-like DNA-binding domain superfamily/Winged helix DNA-binding domain"/>
    <property type="match status" value="1"/>
</dbReference>
<proteinExistence type="predicted"/>
<dbReference type="InterPro" id="IPR036388">
    <property type="entry name" value="WH-like_DNA-bd_sf"/>
</dbReference>
<dbReference type="SUPFAM" id="SSF50969">
    <property type="entry name" value="YVTN repeat-like/Quinoprotein amine dehydrogenase"/>
    <property type="match status" value="1"/>
</dbReference>
<dbReference type="InterPro" id="IPR001867">
    <property type="entry name" value="OmpR/PhoB-type_DNA-bd"/>
</dbReference>
<name>Q12HQ3_SHEDO</name>
<dbReference type="AlphaFoldDB" id="Q12HQ3"/>
<sequence length="758" mass="85847">MADVLDYLLLNTERYVPLQELHDEVWAGRIVTDTAVRRVVSRLRSLIEVDPSKPEIIKSLPKRGYRLFSMPANADVLVKTFPQQVSTIRGQDEYQQGEGQTTISIVDPSKVEESVQAETEVKSEAITEQVVADRIEALVDEQIKKSVEQLNQNALLTELANSGAQTESTSTLSTAIKYVGLLLLLLFTGLAIFYVNQPAKLEPAVEKLFTAAKEVERSQVQSTQAQTKAQLVHLDSLPLSTRMITLSQNGELALYEKQLSSGVFELYLYQINRGKQWLIARNNISSSYGVFVENDQALLLSFNSGSRTAGSVQLWRLDDANMVSSKQVFIDNIQGATAVMRGDKPNSAYVSLTSQVNSKSKSEFHYLVWNDNKLIKQKQITLSNNGLSLDIYGALSPNKQYLAYVRMTRLDHEQELQVLELASGKVVKRLPWPQEVRGLVWEDADNLLVLNKQNLTRLNLKSASKTELLVHFYGKFWGLYLVQNKIMLYQREPLNHSYIEAVIVDGKVRSMQRERPPTSVEIDISKQNSQQWFEVTKVGTQYFLDLIDLEDPEKGARLFSSDEYFYMLDESATGELLLRVGDRVGILKIDGSIDYINSEQQIVDDAVFDRDGINILYSEIINNNWSISRYDRNTQSAKLIREGMMSVRVSDEYYLFWGDNGQLFKAPTLTGDLETLPVKGNHFFSPIWGMAYPNVVWLDYISSKKMITQFNLISEETTVLETDIIQQLGFSLSHDGKTVVLEGISDVTSKLYLVENKH</sequence>
<dbReference type="Proteomes" id="UP000001982">
    <property type="component" value="Chromosome"/>
</dbReference>
<dbReference type="EMBL" id="CP000302">
    <property type="protein sequence ID" value="ABE57023.1"/>
    <property type="molecule type" value="Genomic_DNA"/>
</dbReference>
<feature type="domain" description="OmpR/PhoB-type" evidence="3">
    <location>
        <begin position="1"/>
        <end position="69"/>
    </location>
</feature>
<dbReference type="SUPFAM" id="SSF82171">
    <property type="entry name" value="DPP6 N-terminal domain-like"/>
    <property type="match status" value="1"/>
</dbReference>
<evidence type="ECO:0000256" key="1">
    <source>
        <dbReference type="ARBA" id="ARBA00023125"/>
    </source>
</evidence>
<dbReference type="InterPro" id="IPR016032">
    <property type="entry name" value="Sig_transdc_resp-reg_C-effctor"/>
</dbReference>